<dbReference type="EMBL" id="JAHRIN010075859">
    <property type="protein sequence ID" value="MEQ2217463.1"/>
    <property type="molecule type" value="Genomic_DNA"/>
</dbReference>
<sequence length="99" mass="11459">MLFDPIESLQKVVYFIFRQGGLKSKLPVLLCFADRTFFFDHYTQLTDSSQQQVKDHTLHTIPVRTFPLFNICKVSLRGFQTNAISLTSLFLFALVVNQQ</sequence>
<proteinExistence type="predicted"/>
<keyword evidence="2" id="KW-1185">Reference proteome</keyword>
<evidence type="ECO:0000313" key="1">
    <source>
        <dbReference type="EMBL" id="MEQ2217463.1"/>
    </source>
</evidence>
<organism evidence="1 2">
    <name type="scientific">Xenoophorus captivus</name>
    <dbReference type="NCBI Taxonomy" id="1517983"/>
    <lineage>
        <taxon>Eukaryota</taxon>
        <taxon>Metazoa</taxon>
        <taxon>Chordata</taxon>
        <taxon>Craniata</taxon>
        <taxon>Vertebrata</taxon>
        <taxon>Euteleostomi</taxon>
        <taxon>Actinopterygii</taxon>
        <taxon>Neopterygii</taxon>
        <taxon>Teleostei</taxon>
        <taxon>Neoteleostei</taxon>
        <taxon>Acanthomorphata</taxon>
        <taxon>Ovalentaria</taxon>
        <taxon>Atherinomorphae</taxon>
        <taxon>Cyprinodontiformes</taxon>
        <taxon>Goodeidae</taxon>
        <taxon>Xenoophorus</taxon>
    </lineage>
</organism>
<dbReference type="Proteomes" id="UP001434883">
    <property type="component" value="Unassembled WGS sequence"/>
</dbReference>
<comment type="caution">
    <text evidence="1">The sequence shown here is derived from an EMBL/GenBank/DDBJ whole genome shotgun (WGS) entry which is preliminary data.</text>
</comment>
<name>A0ABV0SCW5_9TELE</name>
<evidence type="ECO:0000313" key="2">
    <source>
        <dbReference type="Proteomes" id="UP001434883"/>
    </source>
</evidence>
<gene>
    <name evidence="1" type="ORF">XENOCAPTIV_011122</name>
</gene>
<protein>
    <submittedName>
        <fullName evidence="1">Uncharacterized protein</fullName>
    </submittedName>
</protein>
<accession>A0ABV0SCW5</accession>
<reference evidence="1 2" key="1">
    <citation type="submission" date="2021-06" db="EMBL/GenBank/DDBJ databases">
        <authorList>
            <person name="Palmer J.M."/>
        </authorList>
    </citation>
    <scope>NUCLEOTIDE SEQUENCE [LARGE SCALE GENOMIC DNA]</scope>
    <source>
        <strain evidence="1 2">XC_2019</strain>
        <tissue evidence="1">Muscle</tissue>
    </source>
</reference>